<dbReference type="Pfam" id="PF08807">
    <property type="entry name" value="DUF1798"/>
    <property type="match status" value="1"/>
</dbReference>
<accession>A0ABY9KZ72</accession>
<dbReference type="RefSeq" id="WP_348029729.1">
    <property type="nucleotide sequence ID" value="NZ_CP129113.1"/>
</dbReference>
<dbReference type="InterPro" id="IPR023351">
    <property type="entry name" value="YppE-like_sf"/>
</dbReference>
<sequence>MKLLQDTTSLLEHIQRLKNVFLEEKPPADFKDKAFFERVKADANPIHMLLNEWEEEALLFLKANTNAPVHPHQIVSTRENIELIIMHSHYSDVREKRYMELNISVNYVLGILEDYLDRLCKAGAIE</sequence>
<dbReference type="EMBL" id="CP129113">
    <property type="protein sequence ID" value="WLV25939.1"/>
    <property type="molecule type" value="Genomic_DNA"/>
</dbReference>
<gene>
    <name evidence="1" type="ORF">QR721_07005</name>
</gene>
<reference evidence="1" key="1">
    <citation type="submission" date="2023-06" db="EMBL/GenBank/DDBJ databases">
        <title>A Treasure from Seagulls: Isolation and Description of Aciduricobacillus qingdaonensis gen. nov., sp. nov., a Rare Obligately Uric Acid-utilizing Member in the Family Bacillaceae.</title>
        <authorList>
            <person name="Liu W."/>
            <person name="Wang B."/>
        </authorList>
    </citation>
    <scope>NUCLEOTIDE SEQUENCE</scope>
    <source>
        <strain evidence="1">44XB</strain>
    </source>
</reference>
<dbReference type="Gene3D" id="1.20.120.440">
    <property type="entry name" value="YppE-like"/>
    <property type="match status" value="1"/>
</dbReference>
<evidence type="ECO:0000313" key="1">
    <source>
        <dbReference type="EMBL" id="WLV25939.1"/>
    </source>
</evidence>
<keyword evidence="2" id="KW-1185">Reference proteome</keyword>
<protein>
    <submittedName>
        <fullName evidence="1">DUF1798 family protein</fullName>
    </submittedName>
</protein>
<proteinExistence type="predicted"/>
<dbReference type="InterPro" id="IPR014913">
    <property type="entry name" value="YppE-like"/>
</dbReference>
<dbReference type="Proteomes" id="UP001180087">
    <property type="component" value="Chromosome"/>
</dbReference>
<dbReference type="SUPFAM" id="SSF140415">
    <property type="entry name" value="YppE-like"/>
    <property type="match status" value="1"/>
</dbReference>
<name>A0ABY9KZ72_9BACI</name>
<organism evidence="1 2">
    <name type="scientific">Aciduricibacillus chroicocephali</name>
    <dbReference type="NCBI Taxonomy" id="3054939"/>
    <lineage>
        <taxon>Bacteria</taxon>
        <taxon>Bacillati</taxon>
        <taxon>Bacillota</taxon>
        <taxon>Bacilli</taxon>
        <taxon>Bacillales</taxon>
        <taxon>Bacillaceae</taxon>
        <taxon>Aciduricibacillus</taxon>
    </lineage>
</organism>
<evidence type="ECO:0000313" key="2">
    <source>
        <dbReference type="Proteomes" id="UP001180087"/>
    </source>
</evidence>